<accession>A0A645H1V3</accession>
<comment type="caution">
    <text evidence="1">The sequence shown here is derived from an EMBL/GenBank/DDBJ whole genome shotgun (WGS) entry which is preliminary data.</text>
</comment>
<proteinExistence type="predicted"/>
<sequence>MPYFKNKGFQVLACPWHNIDNIKSLGEFVGKNSLDGLLCTTWHSPSYNQMLRIMMYGALAAWSTPPYASLDGTMSMRHLRQIGWDIPIKKYQNTGIHEWQVRPDVYP</sequence>
<evidence type="ECO:0000313" key="1">
    <source>
        <dbReference type="EMBL" id="MPN29823.1"/>
    </source>
</evidence>
<organism evidence="1">
    <name type="scientific">bioreactor metagenome</name>
    <dbReference type="NCBI Taxonomy" id="1076179"/>
    <lineage>
        <taxon>unclassified sequences</taxon>
        <taxon>metagenomes</taxon>
        <taxon>ecological metagenomes</taxon>
    </lineage>
</organism>
<protein>
    <submittedName>
        <fullName evidence="1">Uncharacterized protein</fullName>
    </submittedName>
</protein>
<reference evidence="1" key="1">
    <citation type="submission" date="2019-08" db="EMBL/GenBank/DDBJ databases">
        <authorList>
            <person name="Kucharzyk K."/>
            <person name="Murdoch R.W."/>
            <person name="Higgins S."/>
            <person name="Loffler F."/>
        </authorList>
    </citation>
    <scope>NUCLEOTIDE SEQUENCE</scope>
</reference>
<dbReference type="AlphaFoldDB" id="A0A645H1V3"/>
<name>A0A645H1V3_9ZZZZ</name>
<gene>
    <name evidence="1" type="ORF">SDC9_177276</name>
</gene>
<dbReference type="EMBL" id="VSSQ01080687">
    <property type="protein sequence ID" value="MPN29823.1"/>
    <property type="molecule type" value="Genomic_DNA"/>
</dbReference>